<keyword evidence="5" id="KW-0539">Nucleus</keyword>
<organism evidence="8 9">
    <name type="scientific">Lentinula aciculospora</name>
    <dbReference type="NCBI Taxonomy" id="153920"/>
    <lineage>
        <taxon>Eukaryota</taxon>
        <taxon>Fungi</taxon>
        <taxon>Dikarya</taxon>
        <taxon>Basidiomycota</taxon>
        <taxon>Agaricomycotina</taxon>
        <taxon>Agaricomycetes</taxon>
        <taxon>Agaricomycetidae</taxon>
        <taxon>Agaricales</taxon>
        <taxon>Marasmiineae</taxon>
        <taxon>Omphalotaceae</taxon>
        <taxon>Lentinula</taxon>
    </lineage>
</organism>
<dbReference type="GO" id="GO:0006351">
    <property type="term" value="P:DNA-templated transcription"/>
    <property type="evidence" value="ECO:0007669"/>
    <property type="project" value="InterPro"/>
</dbReference>
<dbReference type="GO" id="GO:0008270">
    <property type="term" value="F:zinc ion binding"/>
    <property type="evidence" value="ECO:0007669"/>
    <property type="project" value="InterPro"/>
</dbReference>
<dbReference type="PROSITE" id="PS50048">
    <property type="entry name" value="ZN2_CY6_FUNGAL_2"/>
    <property type="match status" value="1"/>
</dbReference>
<dbReference type="InterPro" id="IPR001138">
    <property type="entry name" value="Zn2Cys6_DnaBD"/>
</dbReference>
<dbReference type="Gene3D" id="4.10.240.10">
    <property type="entry name" value="Zn(2)-C6 fungal-type DNA-binding domain"/>
    <property type="match status" value="1"/>
</dbReference>
<evidence type="ECO:0000256" key="1">
    <source>
        <dbReference type="ARBA" id="ARBA00004123"/>
    </source>
</evidence>
<dbReference type="PANTHER" id="PTHR47338:SF29">
    <property type="entry name" value="ZN(2)-C6 FUNGAL-TYPE DOMAIN-CONTAINING PROTEIN"/>
    <property type="match status" value="1"/>
</dbReference>
<dbReference type="OrthoDB" id="39175at2759"/>
<evidence type="ECO:0000256" key="3">
    <source>
        <dbReference type="ARBA" id="ARBA00023015"/>
    </source>
</evidence>
<evidence type="ECO:0000313" key="8">
    <source>
        <dbReference type="EMBL" id="KAJ4491021.1"/>
    </source>
</evidence>
<keyword evidence="2" id="KW-0479">Metal-binding</keyword>
<comment type="caution">
    <text evidence="8">The sequence shown here is derived from an EMBL/GenBank/DDBJ whole genome shotgun (WGS) entry which is preliminary data.</text>
</comment>
<dbReference type="InterPro" id="IPR007219">
    <property type="entry name" value="XnlR_reg_dom"/>
</dbReference>
<dbReference type="Proteomes" id="UP001150266">
    <property type="component" value="Unassembled WGS sequence"/>
</dbReference>
<dbReference type="InterPro" id="IPR036864">
    <property type="entry name" value="Zn2-C6_fun-type_DNA-bd_sf"/>
</dbReference>
<dbReference type="Pfam" id="PF00172">
    <property type="entry name" value="Zn_clus"/>
    <property type="match status" value="1"/>
</dbReference>
<gene>
    <name evidence="8" type="ORF">J3R30DRAFT_3694996</name>
</gene>
<dbReference type="InterPro" id="IPR050815">
    <property type="entry name" value="TF_fung"/>
</dbReference>
<dbReference type="SUPFAM" id="SSF57701">
    <property type="entry name" value="Zn2/Cys6 DNA-binding domain"/>
    <property type="match status" value="1"/>
</dbReference>
<evidence type="ECO:0000256" key="4">
    <source>
        <dbReference type="ARBA" id="ARBA00023163"/>
    </source>
</evidence>
<comment type="subcellular location">
    <subcellularLocation>
        <location evidence="1">Nucleus</location>
    </subcellularLocation>
</comment>
<dbReference type="GO" id="GO:0003677">
    <property type="term" value="F:DNA binding"/>
    <property type="evidence" value="ECO:0007669"/>
    <property type="project" value="InterPro"/>
</dbReference>
<keyword evidence="3" id="KW-0805">Transcription regulation</keyword>
<evidence type="ECO:0000256" key="2">
    <source>
        <dbReference type="ARBA" id="ARBA00022723"/>
    </source>
</evidence>
<dbReference type="GO" id="GO:0005634">
    <property type="term" value="C:nucleus"/>
    <property type="evidence" value="ECO:0007669"/>
    <property type="project" value="UniProtKB-SubCell"/>
</dbReference>
<evidence type="ECO:0000313" key="9">
    <source>
        <dbReference type="Proteomes" id="UP001150266"/>
    </source>
</evidence>
<reference evidence="8" key="1">
    <citation type="submission" date="2022-08" db="EMBL/GenBank/DDBJ databases">
        <title>A Global Phylogenomic Analysis of the Shiitake Genus Lentinula.</title>
        <authorList>
            <consortium name="DOE Joint Genome Institute"/>
            <person name="Sierra-Patev S."/>
            <person name="Min B."/>
            <person name="Naranjo-Ortiz M."/>
            <person name="Looney B."/>
            <person name="Konkel Z."/>
            <person name="Slot J.C."/>
            <person name="Sakamoto Y."/>
            <person name="Steenwyk J.L."/>
            <person name="Rokas A."/>
            <person name="Carro J."/>
            <person name="Camarero S."/>
            <person name="Ferreira P."/>
            <person name="Molpeceres G."/>
            <person name="Ruiz-Duenas F.J."/>
            <person name="Serrano A."/>
            <person name="Henrissat B."/>
            <person name="Drula E."/>
            <person name="Hughes K.W."/>
            <person name="Mata J.L."/>
            <person name="Ishikawa N.K."/>
            <person name="Vargas-Isla R."/>
            <person name="Ushijima S."/>
            <person name="Smith C.A."/>
            <person name="Ahrendt S."/>
            <person name="Andreopoulos W."/>
            <person name="He G."/>
            <person name="Labutti K."/>
            <person name="Lipzen A."/>
            <person name="Ng V."/>
            <person name="Riley R."/>
            <person name="Sandor L."/>
            <person name="Barry K."/>
            <person name="Martinez A.T."/>
            <person name="Xiao Y."/>
            <person name="Gibbons J.G."/>
            <person name="Terashima K."/>
            <person name="Grigoriev I.V."/>
            <person name="Hibbett D.S."/>
        </authorList>
    </citation>
    <scope>NUCLEOTIDE SEQUENCE</scope>
    <source>
        <strain evidence="8">JLM2183</strain>
    </source>
</reference>
<dbReference type="CDD" id="cd12148">
    <property type="entry name" value="fungal_TF_MHR"/>
    <property type="match status" value="1"/>
</dbReference>
<proteinExistence type="predicted"/>
<dbReference type="AlphaFoldDB" id="A0A9W9DZ15"/>
<keyword evidence="9" id="KW-1185">Reference proteome</keyword>
<sequence>MSSDALAQISLSSNSGTRSVKKNGSSGQVLRKGRACIKCRHLKIKCDGVKPVCGPCSESSRDADCSYADPLSRSTRLQRDIEELLARIEVLETSNGSSRENISAQNPSARSPSLSLSLSPNSPEFSHSSCVDLVSCHVDYSSSDSEPPVPERSNLIDAFLGRCTTLAFFLDPDTFRRSALLSLPLGDPQRPSPALLACVYLYGLRISSSPRKVVEEPAFLRRARRFIALEIGTQDRSHILHVIQAKILLTIYLVNIGQFLEAEFHSNGAVSLVLSCGMHLITPTANGVYDDPEGRLPPCTGPAEQAERINAFWSVVFIQRMLAVLVDSPSNSFGSLDSSLEIRTPFPINTVNYTQEDIARTLYDFLTNTLPQPPDTIALAIFSKSAILFHRAIYLHKKLSTGDRSKITGECVRLEQIVLNFHRSLPDISYIKELEATSSSPPFISSEKLSLMHAKVLCACVHIQSIFSSYGVTEARKRLIDAAVHLFTSLESSYPGSHPIAGTISRLACEAIIQELDRVKSSPVWTDDTSDMARKMEEESQLETAITDGMGTMSILVTCCPLVGGYFLGFFTDKFEAHLHL</sequence>
<feature type="compositionally biased region" description="Low complexity" evidence="6">
    <location>
        <begin position="107"/>
        <end position="117"/>
    </location>
</feature>
<feature type="compositionally biased region" description="Polar residues" evidence="6">
    <location>
        <begin position="96"/>
        <end position="106"/>
    </location>
</feature>
<feature type="domain" description="Zn(2)-C6 fungal-type" evidence="7">
    <location>
        <begin position="35"/>
        <end position="67"/>
    </location>
</feature>
<dbReference type="SMART" id="SM00066">
    <property type="entry name" value="GAL4"/>
    <property type="match status" value="1"/>
</dbReference>
<feature type="region of interest" description="Disordered" evidence="6">
    <location>
        <begin position="1"/>
        <end position="26"/>
    </location>
</feature>
<name>A0A9W9DZ15_9AGAR</name>
<evidence type="ECO:0000256" key="5">
    <source>
        <dbReference type="ARBA" id="ARBA00023242"/>
    </source>
</evidence>
<accession>A0A9W9DZ15</accession>
<protein>
    <recommendedName>
        <fullName evidence="7">Zn(2)-C6 fungal-type domain-containing protein</fullName>
    </recommendedName>
</protein>
<dbReference type="PANTHER" id="PTHR47338">
    <property type="entry name" value="ZN(II)2CYS6 TRANSCRIPTION FACTOR (EUROFUNG)-RELATED"/>
    <property type="match status" value="1"/>
</dbReference>
<evidence type="ECO:0000259" key="7">
    <source>
        <dbReference type="PROSITE" id="PS50048"/>
    </source>
</evidence>
<dbReference type="EMBL" id="JAOTPV010000001">
    <property type="protein sequence ID" value="KAJ4491021.1"/>
    <property type="molecule type" value="Genomic_DNA"/>
</dbReference>
<keyword evidence="4" id="KW-0804">Transcription</keyword>
<feature type="region of interest" description="Disordered" evidence="6">
    <location>
        <begin position="96"/>
        <end position="117"/>
    </location>
</feature>
<dbReference type="CDD" id="cd00067">
    <property type="entry name" value="GAL4"/>
    <property type="match status" value="1"/>
</dbReference>
<dbReference type="GO" id="GO:0000981">
    <property type="term" value="F:DNA-binding transcription factor activity, RNA polymerase II-specific"/>
    <property type="evidence" value="ECO:0007669"/>
    <property type="project" value="InterPro"/>
</dbReference>
<dbReference type="PROSITE" id="PS00463">
    <property type="entry name" value="ZN2_CY6_FUNGAL_1"/>
    <property type="match status" value="1"/>
</dbReference>
<dbReference type="Pfam" id="PF04082">
    <property type="entry name" value="Fungal_trans"/>
    <property type="match status" value="1"/>
</dbReference>
<evidence type="ECO:0000256" key="6">
    <source>
        <dbReference type="SAM" id="MobiDB-lite"/>
    </source>
</evidence>